<dbReference type="KEGG" id="ocy:OSSY52_08460"/>
<keyword evidence="3" id="KW-1185">Reference proteome</keyword>
<organism evidence="2 3">
    <name type="scientific">Tepiditoga spiralis</name>
    <dbReference type="NCBI Taxonomy" id="2108365"/>
    <lineage>
        <taxon>Bacteria</taxon>
        <taxon>Thermotogati</taxon>
        <taxon>Thermotogota</taxon>
        <taxon>Thermotogae</taxon>
        <taxon>Petrotogales</taxon>
        <taxon>Petrotogaceae</taxon>
        <taxon>Tepiditoga</taxon>
    </lineage>
</organism>
<reference evidence="2 3" key="1">
    <citation type="submission" date="2018-06" db="EMBL/GenBank/DDBJ databases">
        <title>Genome sequencing of Oceanotoga sp. sy52.</title>
        <authorList>
            <person name="Mori K."/>
        </authorList>
    </citation>
    <scope>NUCLEOTIDE SEQUENCE [LARGE SCALE GENOMIC DNA]</scope>
    <source>
        <strain evidence="3">sy52</strain>
    </source>
</reference>
<feature type="signal peptide" evidence="1">
    <location>
        <begin position="1"/>
        <end position="20"/>
    </location>
</feature>
<dbReference type="EMBL" id="AP018712">
    <property type="protein sequence ID" value="BBE30705.1"/>
    <property type="molecule type" value="Genomic_DNA"/>
</dbReference>
<protein>
    <recommendedName>
        <fullName evidence="4">DUF5723 domain-containing protein</fullName>
    </recommendedName>
</protein>
<dbReference type="Proteomes" id="UP000516361">
    <property type="component" value="Chromosome"/>
</dbReference>
<evidence type="ECO:0008006" key="4">
    <source>
        <dbReference type="Google" id="ProtNLM"/>
    </source>
</evidence>
<evidence type="ECO:0000256" key="1">
    <source>
        <dbReference type="SAM" id="SignalP"/>
    </source>
</evidence>
<evidence type="ECO:0000313" key="3">
    <source>
        <dbReference type="Proteomes" id="UP000516361"/>
    </source>
</evidence>
<gene>
    <name evidence="2" type="ORF">OSSY52_08460</name>
</gene>
<feature type="chain" id="PRO_5028950729" description="DUF5723 domain-containing protein" evidence="1">
    <location>
        <begin position="21"/>
        <end position="441"/>
    </location>
</feature>
<name>A0A7G1G3S7_9BACT</name>
<evidence type="ECO:0000313" key="2">
    <source>
        <dbReference type="EMBL" id="BBE30705.1"/>
    </source>
</evidence>
<accession>A0A7G1G3S7</accession>
<proteinExistence type="predicted"/>
<dbReference type="InParanoid" id="A0A7G1G3S7"/>
<dbReference type="RefSeq" id="WP_190615776.1">
    <property type="nucleotide sequence ID" value="NZ_AP018712.1"/>
</dbReference>
<keyword evidence="1" id="KW-0732">Signal</keyword>
<sequence length="441" mass="51916">MKKIMPLFFVLISTIYFSSARITTSKNFDYYFYNINTYDTPVYSNNTNEGIKNSFICYFPFKYENRIKNDFFMPKVRYENSSIKENLFRDIIIKNGDVFSFAFISSFKDTFFARFAPDLIMADTSYFLYPNMNFYNIDDFTKISVDFPRFSYLSLKEDSFEFILGRTQLSSGPLDYDLLLSNNAPYYDNMSLKVFFQNNIYYRFSMLSSVPFMSKEEYTYLFNHNIKEGYRNDFFNSLHLKNNNFEFSLNSLNHIGGKLPQLTDIFFKSNTGLFSINGKLSGYLNLYGEYAINYENYNSSFGIGIDKVFDFNSFKIRPYIEYYSVNKGIYKSTPYKSLFYRSIALSNKPGSRILFDYPFGFKYGENSNITTINLILGAKKGYFKIKYDFGNVEEKQLTSFDFLIKINLFYGNLEIGYTNLNFENIFSSFNINYTIKLDVGL</sequence>
<dbReference type="AlphaFoldDB" id="A0A7G1G3S7"/>